<feature type="region of interest" description="Disordered" evidence="1">
    <location>
        <begin position="859"/>
        <end position="900"/>
    </location>
</feature>
<dbReference type="InterPro" id="IPR014768">
    <property type="entry name" value="GBD/FH3_dom"/>
</dbReference>
<feature type="compositionally biased region" description="Polar residues" evidence="1">
    <location>
        <begin position="1806"/>
        <end position="1820"/>
    </location>
</feature>
<feature type="compositionally biased region" description="Polar residues" evidence="1">
    <location>
        <begin position="1754"/>
        <end position="1763"/>
    </location>
</feature>
<feature type="domain" description="FH2" evidence="3">
    <location>
        <begin position="397"/>
        <end position="799"/>
    </location>
</feature>
<dbReference type="InterPro" id="IPR011989">
    <property type="entry name" value="ARM-like"/>
</dbReference>
<feature type="compositionally biased region" description="Polar residues" evidence="1">
    <location>
        <begin position="1787"/>
        <end position="1799"/>
    </location>
</feature>
<dbReference type="SMART" id="SM01139">
    <property type="entry name" value="Drf_FH3"/>
    <property type="match status" value="1"/>
</dbReference>
<feature type="region of interest" description="Disordered" evidence="1">
    <location>
        <begin position="1421"/>
        <end position="1472"/>
    </location>
</feature>
<feature type="compositionally biased region" description="Polar residues" evidence="1">
    <location>
        <begin position="1460"/>
        <end position="1472"/>
    </location>
</feature>
<evidence type="ECO:0000259" key="2">
    <source>
        <dbReference type="PROSITE" id="PS51232"/>
    </source>
</evidence>
<feature type="compositionally biased region" description="Basic and acidic residues" evidence="1">
    <location>
        <begin position="1661"/>
        <end position="1670"/>
    </location>
</feature>
<feature type="compositionally biased region" description="Polar residues" evidence="1">
    <location>
        <begin position="1489"/>
        <end position="1508"/>
    </location>
</feature>
<dbReference type="Proteomes" id="UP001627154">
    <property type="component" value="Unassembled WGS sequence"/>
</dbReference>
<dbReference type="Gene3D" id="1.10.238.150">
    <property type="entry name" value="Formin, FH3 diaphanous domain"/>
    <property type="match status" value="1"/>
</dbReference>
<feature type="compositionally biased region" description="Pro residues" evidence="1">
    <location>
        <begin position="290"/>
        <end position="316"/>
    </location>
</feature>
<feature type="compositionally biased region" description="Polar residues" evidence="1">
    <location>
        <begin position="1730"/>
        <end position="1746"/>
    </location>
</feature>
<feature type="compositionally biased region" description="Low complexity" evidence="1">
    <location>
        <begin position="1074"/>
        <end position="1085"/>
    </location>
</feature>
<organism evidence="4 5">
    <name type="scientific">Trichogramma kaykai</name>
    <dbReference type="NCBI Taxonomy" id="54128"/>
    <lineage>
        <taxon>Eukaryota</taxon>
        <taxon>Metazoa</taxon>
        <taxon>Ecdysozoa</taxon>
        <taxon>Arthropoda</taxon>
        <taxon>Hexapoda</taxon>
        <taxon>Insecta</taxon>
        <taxon>Pterygota</taxon>
        <taxon>Neoptera</taxon>
        <taxon>Endopterygota</taxon>
        <taxon>Hymenoptera</taxon>
        <taxon>Apocrita</taxon>
        <taxon>Proctotrupomorpha</taxon>
        <taxon>Chalcidoidea</taxon>
        <taxon>Trichogrammatidae</taxon>
        <taxon>Trichogramma</taxon>
    </lineage>
</organism>
<sequence length="1879" mass="205883">MDSHVGLDFIVDNPDYCHKLASALDTTNVRVKKQVVELLSALCVYSQDGRQRAIDTLDIYQNRKEARYRLLVVVNELGQAHDSEDYQTALLAFINCLVISAPGLKDRVRMRNEFIGLKLLPILNELRKEKNHVPELRVQLDVFDDQRDTDEVLANQGPPGIDLSSHVDVFYAILGQVADTPQEIAFLSLLQHLLRLDPKEPASDLAWDTAETLVHRATLLESREDATKLLRSPSLQTNLCCHCRTTDQMCGGGSSGLGVAASGGGNTTATASVSNPASSGRKAPSSPASLVPPPPPPPPAPLLQPKLVLPPPPPLPNFSVTPAAAAPPPPPPPKMMMSMGGGGVGGSMGSGGNGGPPAPPPFMVPNNRLRTERLQLEPEVSKAPSPEPPNDAKLLPQQEIPTPRTKMKTINWNKIPNHKVIGKHNIWSVVANEHQNSPMPDLDWAEIESLFCQTSAATSANLTGFNNNTEVGKSRRESTEITLLHGKRSLNINIFLKQFRSLNMLITDLISDGAHDIVGGERLRGLLKILPEVDELEMLNNFQGDRTRLGPAEKFYLDLQQVPNYKLRIECMLLKEEFGLNLRYLKTNLSSMIQVGRNLMTNKPLQEVLYMVLIAGNFLNSGGYAGNAAGVKLSSLQKLTEIRANKPGMNLIHYVAMQAEKKNKDLLNFTQEMSDLETATKTTIEQVTNEFNALDSRIKKICSQIQLPTTEKDIQDQMAKFLEMSERELEQIKLDIDELDNVRRSLAEFFCEDANTFKVEECFKIFHQFCQKFTQAVADNKHRKLMEEQALARKKQRDEQGSTKKRIQADLMDIIDSDNYGLDFSSLENGIPQKSAKMKKLQTNGLAGASEEDITIGAGSPSLRRRLGSISGGPDLANTKDDSPDITPNGTLRRRRSRVVPCDEDNNLMDFLRSNGQDNSRERKFWGSLDRSWAKKARGTPRRSDLLNADFSGDRERASSPSPLAEQKQFVQQQQQEPELENSKVPRGKHWRQKIEAWLIENEKKDKDDELQLKVNQRQSSRRNFEETENEGKNALPRKYSEDLSLGPEKHRKLDWQPSVEKTDVMRTMEAIEEAQPAPQTAAATPKDKSPWRKSSLNVSNPEDADLRYSRRHRSGTLQAIREEERKKNSTNSGGTSSSSSTTKANDGLDEMTIYLRTPTTPSGRRLVQVQKLDDKLDIDSADNAETTLGGGGSSRSFKDATTTSAAAIPAEKSSTPSDPGSSSNNAYADLGSGNFDRFSAARRTRRYKKGQDPPQHDNASVKLDFAMDDSESVNSSSTPARRPSTLSLSSADNNSGSSSEAMLKAWQDKLKHHHHSQRNGQHEIDAARAEIAKSGEDLQQLSTAIGSHRNTSSRLPISQPAPVLAVTNTVLSPVMQESRPRDPMCIVPERATPSRERRRSMIDPSQVKESLRFMNEPELITSSTNENLPPNSQLAMQSSTEENLDMSTESEPKSPLFGKTNSQSRFIPDLTTTNKAREQELNDEGFEETQSLVSETLSQEASSGNYETDTHDSTRCSPAEMTRGGDTPKKSNPKLSTLPKVTQLAKSSSGSGSTGSTSKAAASSAAAFSRRDSSSRLAKAAAQDKTVGRLKQAFERRNSRDSVTSTRSSSSASKAIPADKGAIGNSTSYLPKRAASLKREPPTRMGSLDNPKRALSTSLRNHDPVERSASRSSLRSSRSSLNSSTSVNTVRNNKKHIASATTASKGPHLDRFSRPIRALAGDLARKNSAESNSSVDEKMTANNGTGVRRVATLRNSVSTTKIPASRSSSSGSSVGPAAKMIRKAVPTSSNASRESASNVRRRNVPSATQQPTTGLLTNNKSAPSATTSKVSSVVARLTAPRGSSTGTQRSQSFMRPTAASVNKNTIAPLPKGIKTLVK</sequence>
<feature type="compositionally biased region" description="Gly residues" evidence="1">
    <location>
        <begin position="339"/>
        <end position="355"/>
    </location>
</feature>
<evidence type="ECO:0000313" key="4">
    <source>
        <dbReference type="EMBL" id="KAL3391042.1"/>
    </source>
</evidence>
<feature type="compositionally biased region" description="Low complexity" evidence="1">
    <location>
        <begin position="1671"/>
        <end position="1692"/>
    </location>
</feature>
<feature type="compositionally biased region" description="Basic and acidic residues" evidence="1">
    <location>
        <begin position="1023"/>
        <end position="1032"/>
    </location>
</feature>
<feature type="compositionally biased region" description="Low complexity" evidence="1">
    <location>
        <begin position="1821"/>
        <end position="1836"/>
    </location>
</feature>
<protein>
    <recommendedName>
        <fullName evidence="6">FH2 domain-containing protein</fullName>
    </recommendedName>
</protein>
<evidence type="ECO:0000259" key="3">
    <source>
        <dbReference type="PROSITE" id="PS51444"/>
    </source>
</evidence>
<dbReference type="PROSITE" id="PS51444">
    <property type="entry name" value="FH2"/>
    <property type="match status" value="1"/>
</dbReference>
<feature type="compositionally biased region" description="Polar residues" evidence="1">
    <location>
        <begin position="1842"/>
        <end position="1866"/>
    </location>
</feature>
<dbReference type="Pfam" id="PF02181">
    <property type="entry name" value="FH2"/>
    <property type="match status" value="1"/>
</dbReference>
<keyword evidence="5" id="KW-1185">Reference proteome</keyword>
<feature type="region of interest" description="Disordered" evidence="1">
    <location>
        <begin position="263"/>
        <end position="355"/>
    </location>
</feature>
<dbReference type="SUPFAM" id="SSF48371">
    <property type="entry name" value="ARM repeat"/>
    <property type="match status" value="1"/>
</dbReference>
<dbReference type="Pfam" id="PF06367">
    <property type="entry name" value="Drf_FH3"/>
    <property type="match status" value="1"/>
</dbReference>
<evidence type="ECO:0000313" key="5">
    <source>
        <dbReference type="Proteomes" id="UP001627154"/>
    </source>
</evidence>
<feature type="compositionally biased region" description="Low complexity" evidence="1">
    <location>
        <begin position="966"/>
        <end position="977"/>
    </location>
</feature>
<reference evidence="4 5" key="1">
    <citation type="journal article" date="2024" name="bioRxiv">
        <title>A reference genome for Trichogramma kaykai: A tiny desert-dwelling parasitoid wasp with competing sex-ratio distorters.</title>
        <authorList>
            <person name="Culotta J."/>
            <person name="Lindsey A.R."/>
        </authorList>
    </citation>
    <scope>NUCLEOTIDE SEQUENCE [LARGE SCALE GENOMIC DNA]</scope>
    <source>
        <strain evidence="4 5">KSX58</strain>
    </source>
</reference>
<dbReference type="PANTHER" id="PTHR46345:SF8">
    <property type="entry name" value="FORMIN 3, ISOFORM B"/>
    <property type="match status" value="1"/>
</dbReference>
<dbReference type="InterPro" id="IPR016024">
    <property type="entry name" value="ARM-type_fold"/>
</dbReference>
<feature type="compositionally biased region" description="Low complexity" evidence="1">
    <location>
        <begin position="1214"/>
        <end position="1224"/>
    </location>
</feature>
<gene>
    <name evidence="4" type="ORF">TKK_014112</name>
</gene>
<dbReference type="Gene3D" id="1.20.58.2220">
    <property type="entry name" value="Formin, FH2 domain"/>
    <property type="match status" value="1"/>
</dbReference>
<proteinExistence type="predicted"/>
<dbReference type="SMART" id="SM00498">
    <property type="entry name" value="FH2"/>
    <property type="match status" value="1"/>
</dbReference>
<evidence type="ECO:0000256" key="1">
    <source>
        <dbReference type="SAM" id="MobiDB-lite"/>
    </source>
</evidence>
<feature type="region of interest" description="Disordered" evidence="1">
    <location>
        <begin position="936"/>
        <end position="988"/>
    </location>
</feature>
<evidence type="ECO:0008006" key="6">
    <source>
        <dbReference type="Google" id="ProtNLM"/>
    </source>
</evidence>
<feature type="domain" description="GBD/FH3" evidence="2">
    <location>
        <begin position="1"/>
        <end position="235"/>
    </location>
</feature>
<accession>A0ABD2WD63</accession>
<dbReference type="Gene3D" id="1.25.10.10">
    <property type="entry name" value="Leucine-rich Repeat Variant"/>
    <property type="match status" value="1"/>
</dbReference>
<dbReference type="InterPro" id="IPR010472">
    <property type="entry name" value="FH3_dom"/>
</dbReference>
<dbReference type="EMBL" id="JBJJXI010000112">
    <property type="protein sequence ID" value="KAL3391042.1"/>
    <property type="molecule type" value="Genomic_DNA"/>
</dbReference>
<dbReference type="PROSITE" id="PS51232">
    <property type="entry name" value="GBD_FH3"/>
    <property type="match status" value="1"/>
</dbReference>
<feature type="compositionally biased region" description="Low complexity" evidence="1">
    <location>
        <begin position="1602"/>
        <end position="1614"/>
    </location>
</feature>
<feature type="compositionally biased region" description="Low complexity" evidence="1">
    <location>
        <begin position="1546"/>
        <end position="1569"/>
    </location>
</feature>
<feature type="region of interest" description="Disordered" evidence="1">
    <location>
        <begin position="1270"/>
        <end position="1300"/>
    </location>
</feature>
<feature type="region of interest" description="Disordered" evidence="1">
    <location>
        <begin position="1484"/>
        <end position="1713"/>
    </location>
</feature>
<dbReference type="InterPro" id="IPR042201">
    <property type="entry name" value="FH2_Formin_sf"/>
</dbReference>
<comment type="caution">
    <text evidence="4">The sequence shown here is derived from an EMBL/GenBank/DDBJ whole genome shotgun (WGS) entry which is preliminary data.</text>
</comment>
<feature type="region of interest" description="Disordered" evidence="1">
    <location>
        <begin position="1010"/>
        <end position="1236"/>
    </location>
</feature>
<dbReference type="SUPFAM" id="SSF101447">
    <property type="entry name" value="Formin homology 2 domain (FH2 domain)"/>
    <property type="match status" value="1"/>
</dbReference>
<dbReference type="InterPro" id="IPR015425">
    <property type="entry name" value="FH2_Formin"/>
</dbReference>
<feature type="compositionally biased region" description="Low complexity" evidence="1">
    <location>
        <begin position="1130"/>
        <end position="1143"/>
    </location>
</feature>
<dbReference type="PANTHER" id="PTHR46345">
    <property type="entry name" value="INVERTED FORMIN-2"/>
    <property type="match status" value="1"/>
</dbReference>
<feature type="compositionally biased region" description="Polar residues" evidence="1">
    <location>
        <begin position="1421"/>
        <end position="1450"/>
    </location>
</feature>
<feature type="region of interest" description="Disordered" evidence="1">
    <location>
        <begin position="377"/>
        <end position="396"/>
    </location>
</feature>
<name>A0ABD2WD63_9HYME</name>
<feature type="compositionally biased region" description="Basic and acidic residues" evidence="1">
    <location>
        <begin position="1048"/>
        <end position="1067"/>
    </location>
</feature>
<feature type="compositionally biased region" description="Low complexity" evidence="1">
    <location>
        <begin position="1287"/>
        <end position="1300"/>
    </location>
</feature>
<feature type="compositionally biased region" description="Pro residues" evidence="1">
    <location>
        <begin position="325"/>
        <end position="334"/>
    </location>
</feature>
<feature type="region of interest" description="Disordered" evidence="1">
    <location>
        <begin position="1725"/>
        <end position="1879"/>
    </location>
</feature>